<dbReference type="InterPro" id="IPR051861">
    <property type="entry name" value="NET_actin-binding_domain"/>
</dbReference>
<dbReference type="Pfam" id="PF07765">
    <property type="entry name" value="KIP1"/>
    <property type="match status" value="1"/>
</dbReference>
<dbReference type="PANTHER" id="PTHR32258:SF15">
    <property type="entry name" value="NAB DOMAIN-CONTAINING PROTEIN"/>
    <property type="match status" value="1"/>
</dbReference>
<sequence length="320" mass="36846">MEIIDASCSVAPGDHDSYQHSPWLQETLSDMNERMKAMTTLMEEDGDSSDRVESHYKRRLDLVQMLEEFNRSYCYLAEKYDRLRGKFHYVNDSGPTPSYSATDSNKDTIIESSDNSNLEVLDSHPEYAVEDPEIKCDSTHFDIEYLDKIVDELILTEECKMELKAKLEIGENQMDKKARDFFQVEDSSTNMSDYGAVQATARDNSEGGSYEWENTWCELKFQITNLMEENLQQQAELARRNIEKRLVIDKLRLQLEQLKAENRALQSCISCLKVGEKRNSFQMRGLLSVLNIKAKSTHPGQTASLARDSVPEGLRLYPYK</sequence>
<evidence type="ECO:0000256" key="2">
    <source>
        <dbReference type="ARBA" id="ARBA00038006"/>
    </source>
</evidence>
<dbReference type="AlphaFoldDB" id="A0AAV1R4Q2"/>
<evidence type="ECO:0000256" key="1">
    <source>
        <dbReference type="ARBA" id="ARBA00023054"/>
    </source>
</evidence>
<accession>A0AAV1R4Q2</accession>
<evidence type="ECO:0000313" key="6">
    <source>
        <dbReference type="Proteomes" id="UP001314170"/>
    </source>
</evidence>
<keyword evidence="1 3" id="KW-0175">Coiled coil</keyword>
<dbReference type="PANTHER" id="PTHR32258">
    <property type="entry name" value="PROTEIN NETWORKED 4A"/>
    <property type="match status" value="1"/>
</dbReference>
<evidence type="ECO:0000259" key="4">
    <source>
        <dbReference type="PROSITE" id="PS51774"/>
    </source>
</evidence>
<dbReference type="InterPro" id="IPR011684">
    <property type="entry name" value="NAB"/>
</dbReference>
<dbReference type="PROSITE" id="PS51774">
    <property type="entry name" value="NAB"/>
    <property type="match status" value="1"/>
</dbReference>
<organism evidence="5 6">
    <name type="scientific">Dovyalis caffra</name>
    <dbReference type="NCBI Taxonomy" id="77055"/>
    <lineage>
        <taxon>Eukaryota</taxon>
        <taxon>Viridiplantae</taxon>
        <taxon>Streptophyta</taxon>
        <taxon>Embryophyta</taxon>
        <taxon>Tracheophyta</taxon>
        <taxon>Spermatophyta</taxon>
        <taxon>Magnoliopsida</taxon>
        <taxon>eudicotyledons</taxon>
        <taxon>Gunneridae</taxon>
        <taxon>Pentapetalae</taxon>
        <taxon>rosids</taxon>
        <taxon>fabids</taxon>
        <taxon>Malpighiales</taxon>
        <taxon>Salicaceae</taxon>
        <taxon>Flacourtieae</taxon>
        <taxon>Dovyalis</taxon>
    </lineage>
</organism>
<gene>
    <name evidence="5" type="ORF">DCAF_LOCUS6110</name>
</gene>
<keyword evidence="6" id="KW-1185">Reference proteome</keyword>
<comment type="similarity">
    <text evidence="2">Belongs to the NET family.</text>
</comment>
<dbReference type="EMBL" id="CAWUPB010000893">
    <property type="protein sequence ID" value="CAK7328388.1"/>
    <property type="molecule type" value="Genomic_DNA"/>
</dbReference>
<dbReference type="Proteomes" id="UP001314170">
    <property type="component" value="Unassembled WGS sequence"/>
</dbReference>
<evidence type="ECO:0000256" key="3">
    <source>
        <dbReference type="SAM" id="Coils"/>
    </source>
</evidence>
<dbReference type="GO" id="GO:0003779">
    <property type="term" value="F:actin binding"/>
    <property type="evidence" value="ECO:0007669"/>
    <property type="project" value="InterPro"/>
</dbReference>
<proteinExistence type="inferred from homology"/>
<feature type="domain" description="NAB" evidence="4">
    <location>
        <begin position="8"/>
        <end position="87"/>
    </location>
</feature>
<feature type="coiled-coil region" evidence="3">
    <location>
        <begin position="241"/>
        <end position="268"/>
    </location>
</feature>
<name>A0AAV1R4Q2_9ROSI</name>
<reference evidence="5 6" key="1">
    <citation type="submission" date="2024-01" db="EMBL/GenBank/DDBJ databases">
        <authorList>
            <person name="Waweru B."/>
        </authorList>
    </citation>
    <scope>NUCLEOTIDE SEQUENCE [LARGE SCALE GENOMIC DNA]</scope>
</reference>
<evidence type="ECO:0000313" key="5">
    <source>
        <dbReference type="EMBL" id="CAK7328388.1"/>
    </source>
</evidence>
<comment type="caution">
    <text evidence="5">The sequence shown here is derived from an EMBL/GenBank/DDBJ whole genome shotgun (WGS) entry which is preliminary data.</text>
</comment>
<protein>
    <recommendedName>
        <fullName evidence="4">NAB domain-containing protein</fullName>
    </recommendedName>
</protein>